<evidence type="ECO:0000256" key="4">
    <source>
        <dbReference type="ARBA" id="ARBA00023088"/>
    </source>
</evidence>
<dbReference type="GO" id="GO:0004563">
    <property type="term" value="F:beta-N-acetylhexosaminidase activity"/>
    <property type="evidence" value="ECO:0007669"/>
    <property type="project" value="UniProtKB-EC"/>
</dbReference>
<evidence type="ECO:0000256" key="6">
    <source>
        <dbReference type="SAM" id="Phobius"/>
    </source>
</evidence>
<feature type="region of interest" description="Disordered" evidence="5">
    <location>
        <begin position="122"/>
        <end position="196"/>
    </location>
</feature>
<dbReference type="EMBL" id="LQRC01000249">
    <property type="protein sequence ID" value="KXT69157.1"/>
    <property type="molecule type" value="Genomic_DNA"/>
</dbReference>
<name>A0A139N022_STRGN</name>
<dbReference type="InterPro" id="IPR019931">
    <property type="entry name" value="LPXTG_anchor"/>
</dbReference>
<feature type="compositionally biased region" description="Basic and acidic residues" evidence="5">
    <location>
        <begin position="142"/>
        <end position="157"/>
    </location>
</feature>
<dbReference type="Gene3D" id="2.20.230.10">
    <property type="entry name" value="Resuscitation-promoting factor rpfb"/>
    <property type="match status" value="2"/>
</dbReference>
<dbReference type="NCBIfam" id="TIGR01167">
    <property type="entry name" value="LPXTG_anchor"/>
    <property type="match status" value="1"/>
</dbReference>
<keyword evidence="4" id="KW-0572">Peptidoglycan-anchor</keyword>
<dbReference type="EC" id="3.2.1.52" evidence="9"/>
<keyword evidence="2" id="KW-0964">Secreted</keyword>
<dbReference type="InterPro" id="IPR011098">
    <property type="entry name" value="G5_dom"/>
</dbReference>
<dbReference type="PATRIC" id="fig|1302.21.peg.2112"/>
<accession>A0A139N022</accession>
<proteinExistence type="predicted"/>
<evidence type="ECO:0000256" key="2">
    <source>
        <dbReference type="ARBA" id="ARBA00022525"/>
    </source>
</evidence>
<keyword evidence="6" id="KW-1133">Transmembrane helix</keyword>
<dbReference type="PROSITE" id="PS51109">
    <property type="entry name" value="G5"/>
    <property type="match status" value="2"/>
</dbReference>
<keyword evidence="9" id="KW-0326">Glycosidase</keyword>
<dbReference type="Proteomes" id="UP000070096">
    <property type="component" value="Unassembled WGS sequence"/>
</dbReference>
<organism evidence="9 10">
    <name type="scientific">Streptococcus gordonii</name>
    <dbReference type="NCBI Taxonomy" id="1302"/>
    <lineage>
        <taxon>Bacteria</taxon>
        <taxon>Bacillati</taxon>
        <taxon>Bacillota</taxon>
        <taxon>Bacilli</taxon>
        <taxon>Lactobacillales</taxon>
        <taxon>Streptococcaceae</taxon>
        <taxon>Streptococcus</taxon>
    </lineage>
</organism>
<evidence type="ECO:0000256" key="1">
    <source>
        <dbReference type="ARBA" id="ARBA00022512"/>
    </source>
</evidence>
<evidence type="ECO:0000313" key="9">
    <source>
        <dbReference type="EMBL" id="KXT69157.1"/>
    </source>
</evidence>
<evidence type="ECO:0000259" key="8">
    <source>
        <dbReference type="PROSITE" id="PS51109"/>
    </source>
</evidence>
<feature type="domain" description="G5" evidence="8">
    <location>
        <begin position="1"/>
        <end position="48"/>
    </location>
</feature>
<keyword evidence="6" id="KW-0812">Transmembrane</keyword>
<feature type="domain" description="Gram-positive cocci surface proteins LPxTG" evidence="7">
    <location>
        <begin position="193"/>
        <end position="225"/>
    </location>
</feature>
<keyword evidence="9" id="KW-0378">Hydrolase</keyword>
<evidence type="ECO:0000313" key="10">
    <source>
        <dbReference type="Proteomes" id="UP000070096"/>
    </source>
</evidence>
<feature type="domain" description="G5" evidence="8">
    <location>
        <begin position="50"/>
        <end position="131"/>
    </location>
</feature>
<evidence type="ECO:0000256" key="5">
    <source>
        <dbReference type="SAM" id="MobiDB-lite"/>
    </source>
</evidence>
<feature type="transmembrane region" description="Helical" evidence="6">
    <location>
        <begin position="200"/>
        <end position="220"/>
    </location>
</feature>
<protein>
    <submittedName>
        <fullName evidence="9">Beta-hexosaminidase</fullName>
        <ecNumber evidence="9">3.2.1.52</ecNumber>
    </submittedName>
</protein>
<comment type="caution">
    <text evidence="9">The sequence shown here is derived from an EMBL/GenBank/DDBJ whole genome shotgun (WGS) entry which is preliminary data.</text>
</comment>
<dbReference type="Pfam" id="PF07501">
    <property type="entry name" value="G5"/>
    <property type="match status" value="2"/>
</dbReference>
<dbReference type="PROSITE" id="PS50847">
    <property type="entry name" value="GRAM_POS_ANCHORING"/>
    <property type="match status" value="1"/>
</dbReference>
<keyword evidence="1" id="KW-0134">Cell wall</keyword>
<dbReference type="Pfam" id="PF00746">
    <property type="entry name" value="Gram_pos_anchor"/>
    <property type="match status" value="1"/>
</dbReference>
<keyword evidence="3" id="KW-0732">Signal</keyword>
<feature type="compositionally biased region" description="Polar residues" evidence="5">
    <location>
        <begin position="158"/>
        <end position="184"/>
    </location>
</feature>
<sequence>MTTPGKKGVRTIVYTVTYADGVETGRVEKSNTITTPAVDEVVEVGTKKATTPVVTTENVTETQVIYHGTITLSNPDLPKGTKRIKIAGVDGEKTVVYTITKTNGVETSRVVRDEKITKTPITQVVEIGTKESGGSQSNASQDQKDPSDKAQDSKDQAKSGSDAVTSSQSGQTDRPQQPQYSRVNRNAEEKKNLPNTGEHANSLAALLGLVIASVTAFFNFRRKKH</sequence>
<feature type="compositionally biased region" description="Polar residues" evidence="5">
    <location>
        <begin position="132"/>
        <end position="141"/>
    </location>
</feature>
<dbReference type="AlphaFoldDB" id="A0A139N022"/>
<gene>
    <name evidence="9" type="ORF">SGODD07_01911</name>
</gene>
<keyword evidence="6" id="KW-0472">Membrane</keyword>
<evidence type="ECO:0000256" key="3">
    <source>
        <dbReference type="ARBA" id="ARBA00022729"/>
    </source>
</evidence>
<reference evidence="9 10" key="1">
    <citation type="submission" date="2016-01" db="EMBL/GenBank/DDBJ databases">
        <title>Highly variable Streptococcus oralis are common among viridans streptococci isolated from primates.</title>
        <authorList>
            <person name="Denapaite D."/>
            <person name="Rieger M."/>
            <person name="Koendgen S."/>
            <person name="Brueckner R."/>
            <person name="Ochigava I."/>
            <person name="Kappeler P."/>
            <person name="Maetz-Rensing K."/>
            <person name="Leendertz F."/>
            <person name="Hakenbeck R."/>
        </authorList>
    </citation>
    <scope>NUCLEOTIDE SEQUENCE [LARGE SCALE GENOMIC DNA]</scope>
    <source>
        <strain evidence="9 10">DD07</strain>
    </source>
</reference>
<dbReference type="SMART" id="SM01208">
    <property type="entry name" value="G5"/>
    <property type="match status" value="2"/>
</dbReference>
<evidence type="ECO:0000259" key="7">
    <source>
        <dbReference type="PROSITE" id="PS50847"/>
    </source>
</evidence>